<organism evidence="1">
    <name type="scientific">Anguilla anguilla</name>
    <name type="common">European freshwater eel</name>
    <name type="synonym">Muraena anguilla</name>
    <dbReference type="NCBI Taxonomy" id="7936"/>
    <lineage>
        <taxon>Eukaryota</taxon>
        <taxon>Metazoa</taxon>
        <taxon>Chordata</taxon>
        <taxon>Craniata</taxon>
        <taxon>Vertebrata</taxon>
        <taxon>Euteleostomi</taxon>
        <taxon>Actinopterygii</taxon>
        <taxon>Neopterygii</taxon>
        <taxon>Teleostei</taxon>
        <taxon>Anguilliformes</taxon>
        <taxon>Anguillidae</taxon>
        <taxon>Anguilla</taxon>
    </lineage>
</organism>
<reference evidence="1" key="2">
    <citation type="journal article" date="2015" name="Fish Shellfish Immunol.">
        <title>Early steps in the European eel (Anguilla anguilla)-Vibrio vulnificus interaction in the gills: Role of the RtxA13 toxin.</title>
        <authorList>
            <person name="Callol A."/>
            <person name="Pajuelo D."/>
            <person name="Ebbesson L."/>
            <person name="Teles M."/>
            <person name="MacKenzie S."/>
            <person name="Amaro C."/>
        </authorList>
    </citation>
    <scope>NUCLEOTIDE SEQUENCE</scope>
</reference>
<dbReference type="AlphaFoldDB" id="A0A0E9S9H8"/>
<evidence type="ECO:0000313" key="1">
    <source>
        <dbReference type="EMBL" id="JAH38059.1"/>
    </source>
</evidence>
<dbReference type="EMBL" id="GBXM01070518">
    <property type="protein sequence ID" value="JAH38059.1"/>
    <property type="molecule type" value="Transcribed_RNA"/>
</dbReference>
<reference evidence="1" key="1">
    <citation type="submission" date="2014-11" db="EMBL/GenBank/DDBJ databases">
        <authorList>
            <person name="Amaro Gonzalez C."/>
        </authorList>
    </citation>
    <scope>NUCLEOTIDE SEQUENCE</scope>
</reference>
<protein>
    <submittedName>
        <fullName evidence="1">Uncharacterized protein</fullName>
    </submittedName>
</protein>
<sequence length="27" mass="3191">MWFPDVTQLAMCGREEVLTVFFLKDDV</sequence>
<accession>A0A0E9S9H8</accession>
<name>A0A0E9S9H8_ANGAN</name>
<proteinExistence type="predicted"/>